<dbReference type="Proteomes" id="UP000620124">
    <property type="component" value="Unassembled WGS sequence"/>
</dbReference>
<dbReference type="EMBL" id="JACAZI010000011">
    <property type="protein sequence ID" value="KAF7349113.1"/>
    <property type="molecule type" value="Genomic_DNA"/>
</dbReference>
<accession>A0A8H6XVS7</accession>
<proteinExistence type="predicted"/>
<keyword evidence="3" id="KW-1185">Reference proteome</keyword>
<evidence type="ECO:0000313" key="2">
    <source>
        <dbReference type="EMBL" id="KAF7349113.1"/>
    </source>
</evidence>
<evidence type="ECO:0000256" key="1">
    <source>
        <dbReference type="SAM" id="SignalP"/>
    </source>
</evidence>
<evidence type="ECO:0000313" key="3">
    <source>
        <dbReference type="Proteomes" id="UP000620124"/>
    </source>
</evidence>
<dbReference type="OrthoDB" id="3178264at2759"/>
<keyword evidence="1" id="KW-0732">Signal</keyword>
<protein>
    <recommendedName>
        <fullName evidence="4">Cell wall protein</fullName>
    </recommendedName>
</protein>
<dbReference type="AlphaFoldDB" id="A0A8H6XVS7"/>
<gene>
    <name evidence="2" type="ORF">MVEN_01433500</name>
</gene>
<feature type="signal peptide" evidence="1">
    <location>
        <begin position="1"/>
        <end position="19"/>
    </location>
</feature>
<name>A0A8H6XVS7_9AGAR</name>
<feature type="chain" id="PRO_5034183846" description="Cell wall protein" evidence="1">
    <location>
        <begin position="20"/>
        <end position="144"/>
    </location>
</feature>
<evidence type="ECO:0008006" key="4">
    <source>
        <dbReference type="Google" id="ProtNLM"/>
    </source>
</evidence>
<sequence length="144" mass="14221">MARVLSVLLALCLAFFAVAAPLQQRQVGDLQCNINRLKIVASLASTTTAVGKIDTTDPATASAVTAAQAGLSSASDGIKTIAQSLVTGQTAPASARDQVGAGLLAAQTALTGITDPAAATAVTAAQNQLTTTIADGKAVVADCK</sequence>
<reference evidence="2" key="1">
    <citation type="submission" date="2020-05" db="EMBL/GenBank/DDBJ databases">
        <title>Mycena genomes resolve the evolution of fungal bioluminescence.</title>
        <authorList>
            <person name="Tsai I.J."/>
        </authorList>
    </citation>
    <scope>NUCLEOTIDE SEQUENCE</scope>
    <source>
        <strain evidence="2">CCC161011</strain>
    </source>
</reference>
<comment type="caution">
    <text evidence="2">The sequence shown here is derived from an EMBL/GenBank/DDBJ whole genome shotgun (WGS) entry which is preliminary data.</text>
</comment>
<organism evidence="2 3">
    <name type="scientific">Mycena venus</name>
    <dbReference type="NCBI Taxonomy" id="2733690"/>
    <lineage>
        <taxon>Eukaryota</taxon>
        <taxon>Fungi</taxon>
        <taxon>Dikarya</taxon>
        <taxon>Basidiomycota</taxon>
        <taxon>Agaricomycotina</taxon>
        <taxon>Agaricomycetes</taxon>
        <taxon>Agaricomycetidae</taxon>
        <taxon>Agaricales</taxon>
        <taxon>Marasmiineae</taxon>
        <taxon>Mycenaceae</taxon>
        <taxon>Mycena</taxon>
    </lineage>
</organism>